<dbReference type="Pfam" id="PF01447">
    <property type="entry name" value="Peptidase_M4"/>
    <property type="match status" value="1"/>
</dbReference>
<evidence type="ECO:0000256" key="4">
    <source>
        <dbReference type="ARBA" id="ARBA00022833"/>
    </source>
</evidence>
<dbReference type="Gene3D" id="3.10.170.10">
    <property type="match status" value="1"/>
</dbReference>
<dbReference type="InterPro" id="IPR052759">
    <property type="entry name" value="Metalloprotease_M4"/>
</dbReference>
<evidence type="ECO:0000256" key="5">
    <source>
        <dbReference type="ARBA" id="ARBA00023049"/>
    </source>
</evidence>
<dbReference type="InterPro" id="IPR027268">
    <property type="entry name" value="Peptidase_M4/M1_CTD_sf"/>
</dbReference>
<dbReference type="Proteomes" id="UP001285441">
    <property type="component" value="Unassembled WGS sequence"/>
</dbReference>
<dbReference type="PANTHER" id="PTHR43579">
    <property type="match status" value="1"/>
</dbReference>
<name>A0AAE0TZF7_9PEZI</name>
<evidence type="ECO:0000259" key="7">
    <source>
        <dbReference type="Pfam" id="PF02868"/>
    </source>
</evidence>
<keyword evidence="1" id="KW-0645">Protease</keyword>
<evidence type="ECO:0000256" key="2">
    <source>
        <dbReference type="ARBA" id="ARBA00022723"/>
    </source>
</evidence>
<dbReference type="Gene3D" id="1.10.390.10">
    <property type="entry name" value="Neutral Protease Domain 2"/>
    <property type="match status" value="1"/>
</dbReference>
<dbReference type="AlphaFoldDB" id="A0AAE0TZF7"/>
<dbReference type="PANTHER" id="PTHR43579:SF1">
    <property type="entry name" value="NEUTRAL METALLOPROTEINASE"/>
    <property type="match status" value="1"/>
</dbReference>
<evidence type="ECO:0000259" key="6">
    <source>
        <dbReference type="Pfam" id="PF01447"/>
    </source>
</evidence>
<dbReference type="Pfam" id="PF02868">
    <property type="entry name" value="Peptidase_M4_C"/>
    <property type="match status" value="1"/>
</dbReference>
<keyword evidence="5" id="KW-0482">Metalloprotease</keyword>
<evidence type="ECO:0000313" key="8">
    <source>
        <dbReference type="EMBL" id="KAK3385135.1"/>
    </source>
</evidence>
<reference evidence="8" key="2">
    <citation type="submission" date="2023-06" db="EMBL/GenBank/DDBJ databases">
        <authorList>
            <consortium name="Lawrence Berkeley National Laboratory"/>
            <person name="Haridas S."/>
            <person name="Hensen N."/>
            <person name="Bonometti L."/>
            <person name="Westerberg I."/>
            <person name="Brannstrom I.O."/>
            <person name="Guillou S."/>
            <person name="Cros-Aarteil S."/>
            <person name="Calhoun S."/>
            <person name="Kuo A."/>
            <person name="Mondo S."/>
            <person name="Pangilinan J."/>
            <person name="Riley R."/>
            <person name="LaButti K."/>
            <person name="Andreopoulos B."/>
            <person name="Lipzen A."/>
            <person name="Chen C."/>
            <person name="Yanf M."/>
            <person name="Daum C."/>
            <person name="Ng V."/>
            <person name="Clum A."/>
            <person name="Steindorff A."/>
            <person name="Ohm R."/>
            <person name="Martin F."/>
            <person name="Silar P."/>
            <person name="Natvig D."/>
            <person name="Lalanne C."/>
            <person name="Gautier V."/>
            <person name="Ament-velasquez S.L."/>
            <person name="Kruys A."/>
            <person name="Hutchinson M.I."/>
            <person name="Powell A.J."/>
            <person name="Barry K."/>
            <person name="Miller A.N."/>
            <person name="Grigoriev I.V."/>
            <person name="Debuchy R."/>
            <person name="Gladieux P."/>
            <person name="Thoren M.H."/>
            <person name="Johannesson H."/>
        </authorList>
    </citation>
    <scope>NUCLEOTIDE SEQUENCE</scope>
    <source>
        <strain evidence="8">CBS 232.78</strain>
    </source>
</reference>
<feature type="domain" description="Peptidase M4" evidence="6">
    <location>
        <begin position="89"/>
        <end position="173"/>
    </location>
</feature>
<dbReference type="GO" id="GO:0006508">
    <property type="term" value="P:proteolysis"/>
    <property type="evidence" value="ECO:0007669"/>
    <property type="project" value="UniProtKB-KW"/>
</dbReference>
<evidence type="ECO:0000313" key="9">
    <source>
        <dbReference type="Proteomes" id="UP001285441"/>
    </source>
</evidence>
<evidence type="ECO:0000256" key="1">
    <source>
        <dbReference type="ARBA" id="ARBA00022670"/>
    </source>
</evidence>
<dbReference type="EMBL" id="JAULSW010000004">
    <property type="protein sequence ID" value="KAK3385135.1"/>
    <property type="molecule type" value="Genomic_DNA"/>
</dbReference>
<sequence length="438" mass="49349">MCPVPPTAIWEAIAADSEAPQGMRDAAAAQLHQTALQESVNKAITAATVEPLSHKNPDFTCTIFNLDNKVPWNEWDHGTPGNLKEHVNEAALKELPGNPLQDTAKKFVVANPDSAHDMTFKGLHAVYHFFKTRFRRNSLDDDGLEIRASIHCSRGYDNAYWSTSKQQMVFGDSGRFDGRFWLTPSAETIEEDHLHPEKRLLLPSEKGRFDHLMNHLWPYKLDVIGHEITHGVVAFTAGLGDAQWDAKNYPAFSEAATLNEHIADCFAMMLKHSVANHTPQTGSWEMAPGTWSEYVVKHKGWTGDFVRTFKKPEDPTKSPDSTPKVWAWTERSPWPFAQGGQYGLDPHILCGIPNHAFYLAALEFNDYTWKTVGPIWYDALRDPDFKVPKNQTFLGWKKLTLKHAKSLFPDKGEAILTRAWNQVGMGADFEALDAKRAQ</sequence>
<evidence type="ECO:0000256" key="3">
    <source>
        <dbReference type="ARBA" id="ARBA00022801"/>
    </source>
</evidence>
<reference evidence="8" key="1">
    <citation type="journal article" date="2023" name="Mol. Phylogenet. Evol.">
        <title>Genome-scale phylogeny and comparative genomics of the fungal order Sordariales.</title>
        <authorList>
            <person name="Hensen N."/>
            <person name="Bonometti L."/>
            <person name="Westerberg I."/>
            <person name="Brannstrom I.O."/>
            <person name="Guillou S."/>
            <person name="Cros-Aarteil S."/>
            <person name="Calhoun S."/>
            <person name="Haridas S."/>
            <person name="Kuo A."/>
            <person name="Mondo S."/>
            <person name="Pangilinan J."/>
            <person name="Riley R."/>
            <person name="LaButti K."/>
            <person name="Andreopoulos B."/>
            <person name="Lipzen A."/>
            <person name="Chen C."/>
            <person name="Yan M."/>
            <person name="Daum C."/>
            <person name="Ng V."/>
            <person name="Clum A."/>
            <person name="Steindorff A."/>
            <person name="Ohm R.A."/>
            <person name="Martin F."/>
            <person name="Silar P."/>
            <person name="Natvig D.O."/>
            <person name="Lalanne C."/>
            <person name="Gautier V."/>
            <person name="Ament-Velasquez S.L."/>
            <person name="Kruys A."/>
            <person name="Hutchinson M.I."/>
            <person name="Powell A.J."/>
            <person name="Barry K."/>
            <person name="Miller A.N."/>
            <person name="Grigoriev I.V."/>
            <person name="Debuchy R."/>
            <person name="Gladieux P."/>
            <person name="Hiltunen Thoren M."/>
            <person name="Johannesson H."/>
        </authorList>
    </citation>
    <scope>NUCLEOTIDE SEQUENCE</scope>
    <source>
        <strain evidence="8">CBS 232.78</strain>
    </source>
</reference>
<accession>A0AAE0TZF7</accession>
<dbReference type="GO" id="GO:0004222">
    <property type="term" value="F:metalloendopeptidase activity"/>
    <property type="evidence" value="ECO:0007669"/>
    <property type="project" value="InterPro"/>
</dbReference>
<feature type="domain" description="Peptidase M4 C-terminal" evidence="7">
    <location>
        <begin position="254"/>
        <end position="424"/>
    </location>
</feature>
<keyword evidence="9" id="KW-1185">Reference proteome</keyword>
<organism evidence="8 9">
    <name type="scientific">Podospora didyma</name>
    <dbReference type="NCBI Taxonomy" id="330526"/>
    <lineage>
        <taxon>Eukaryota</taxon>
        <taxon>Fungi</taxon>
        <taxon>Dikarya</taxon>
        <taxon>Ascomycota</taxon>
        <taxon>Pezizomycotina</taxon>
        <taxon>Sordariomycetes</taxon>
        <taxon>Sordariomycetidae</taxon>
        <taxon>Sordariales</taxon>
        <taxon>Podosporaceae</taxon>
        <taxon>Podospora</taxon>
    </lineage>
</organism>
<keyword evidence="4" id="KW-0862">Zinc</keyword>
<keyword evidence="3" id="KW-0378">Hydrolase</keyword>
<keyword evidence="2" id="KW-0479">Metal-binding</keyword>
<dbReference type="GO" id="GO:0046872">
    <property type="term" value="F:metal ion binding"/>
    <property type="evidence" value="ECO:0007669"/>
    <property type="project" value="UniProtKB-KW"/>
</dbReference>
<protein>
    <submittedName>
        <fullName evidence="8">Uncharacterized protein</fullName>
    </submittedName>
</protein>
<comment type="caution">
    <text evidence="8">The sequence shown here is derived from an EMBL/GenBank/DDBJ whole genome shotgun (WGS) entry which is preliminary data.</text>
</comment>
<dbReference type="InterPro" id="IPR013856">
    <property type="entry name" value="Peptidase_M4_domain"/>
</dbReference>
<gene>
    <name evidence="8" type="ORF">B0H63DRAFT_179644</name>
</gene>
<proteinExistence type="predicted"/>
<dbReference type="SUPFAM" id="SSF55486">
    <property type="entry name" value="Metalloproteases ('zincins'), catalytic domain"/>
    <property type="match status" value="1"/>
</dbReference>
<dbReference type="InterPro" id="IPR001570">
    <property type="entry name" value="Peptidase_M4_C_domain"/>
</dbReference>